<dbReference type="PIRSF" id="PIRSF021700">
    <property type="entry name" value="3_dmu_93_MTrfase"/>
    <property type="match status" value="1"/>
</dbReference>
<proteinExistence type="predicted"/>
<keyword evidence="2" id="KW-0830">Ubiquinone</keyword>
<dbReference type="AlphaFoldDB" id="E6PQP4"/>
<evidence type="ECO:0000313" key="2">
    <source>
        <dbReference type="EMBL" id="CBH97249.1"/>
    </source>
</evidence>
<name>E6PQP4_9ZZZZ</name>
<evidence type="ECO:0000259" key="1">
    <source>
        <dbReference type="Pfam" id="PF06983"/>
    </source>
</evidence>
<accession>E6PQP4</accession>
<dbReference type="GO" id="GO:0032259">
    <property type="term" value="P:methylation"/>
    <property type="evidence" value="ECO:0007669"/>
    <property type="project" value="UniProtKB-KW"/>
</dbReference>
<protein>
    <submittedName>
        <fullName evidence="2">Putative 3-demethylubiquinone-9 3-methyltransferase</fullName>
    </submittedName>
</protein>
<sequence>MQKITPFLWFDGCAEEAARFYVSIFKNSRITQIARYPEGGNAVHGQPAGQVMTVAFELDGQAFTALNAGPLFKFNEAISFVVDCADQAEVDHYWNALGAGGDPAAQQCGWLKDRYGLSWQIVPRALVELMTEPDADKRGRVMQAMLQMKKIDIAGLRHACEQP</sequence>
<dbReference type="CDD" id="cd06588">
    <property type="entry name" value="PhnB_like"/>
    <property type="match status" value="1"/>
</dbReference>
<keyword evidence="2" id="KW-0489">Methyltransferase</keyword>
<reference evidence="2" key="1">
    <citation type="submission" date="2009-10" db="EMBL/GenBank/DDBJ databases">
        <title>Diversity of trophic interactions inside an arsenic-rich microbial ecosystem.</title>
        <authorList>
            <person name="Bertin P.N."/>
            <person name="Heinrich-Salmeron A."/>
            <person name="Pelletier E."/>
            <person name="Goulhen-Chollet F."/>
            <person name="Arsene-Ploetze F."/>
            <person name="Gallien S."/>
            <person name="Calteau A."/>
            <person name="Vallenet D."/>
            <person name="Casiot C."/>
            <person name="Chane-Woon-Ming B."/>
            <person name="Giloteaux L."/>
            <person name="Barakat M."/>
            <person name="Bonnefoy V."/>
            <person name="Bruneel O."/>
            <person name="Chandler M."/>
            <person name="Cleiss J."/>
            <person name="Duran R."/>
            <person name="Elbaz-Poulichet F."/>
            <person name="Fonknechten N."/>
            <person name="Lauga B."/>
            <person name="Mornico D."/>
            <person name="Ortet P."/>
            <person name="Schaeffer C."/>
            <person name="Siguier P."/>
            <person name="Alexander Thil Smith A."/>
            <person name="Van Dorsselaer A."/>
            <person name="Weissenbach J."/>
            <person name="Medigue C."/>
            <person name="Le Paslier D."/>
        </authorList>
    </citation>
    <scope>NUCLEOTIDE SEQUENCE</scope>
</reference>
<dbReference type="PANTHER" id="PTHR33990:SF2">
    <property type="entry name" value="PHNB-LIKE DOMAIN-CONTAINING PROTEIN"/>
    <property type="match status" value="1"/>
</dbReference>
<dbReference type="GO" id="GO:0008168">
    <property type="term" value="F:methyltransferase activity"/>
    <property type="evidence" value="ECO:0007669"/>
    <property type="project" value="UniProtKB-KW"/>
</dbReference>
<dbReference type="EMBL" id="CABM01000042">
    <property type="protein sequence ID" value="CBH97249.1"/>
    <property type="molecule type" value="Genomic_DNA"/>
</dbReference>
<dbReference type="InterPro" id="IPR029068">
    <property type="entry name" value="Glyas_Bleomycin-R_OHBP_Dase"/>
</dbReference>
<dbReference type="Pfam" id="PF06983">
    <property type="entry name" value="3-dmu-9_3-mt"/>
    <property type="match status" value="1"/>
</dbReference>
<comment type="caution">
    <text evidence="2">The sequence shown here is derived from an EMBL/GenBank/DDBJ whole genome shotgun (WGS) entry which is preliminary data.</text>
</comment>
<dbReference type="Gene3D" id="3.10.180.10">
    <property type="entry name" value="2,3-Dihydroxybiphenyl 1,2-Dioxygenase, domain 1"/>
    <property type="match status" value="1"/>
</dbReference>
<dbReference type="InterPro" id="IPR028973">
    <property type="entry name" value="PhnB-like"/>
</dbReference>
<keyword evidence="2" id="KW-0808">Transferase</keyword>
<feature type="domain" description="PhnB-like" evidence="1">
    <location>
        <begin position="2"/>
        <end position="122"/>
    </location>
</feature>
<dbReference type="InterPro" id="IPR009725">
    <property type="entry name" value="3_dmu_93_MTrfase"/>
</dbReference>
<dbReference type="PANTHER" id="PTHR33990">
    <property type="entry name" value="PROTEIN YJDN-RELATED"/>
    <property type="match status" value="1"/>
</dbReference>
<dbReference type="SUPFAM" id="SSF54593">
    <property type="entry name" value="Glyoxalase/Bleomycin resistance protein/Dihydroxybiphenyl dioxygenase"/>
    <property type="match status" value="1"/>
</dbReference>
<gene>
    <name evidence="2" type="ORF">CARN2_2721</name>
</gene>
<organism evidence="2">
    <name type="scientific">mine drainage metagenome</name>
    <dbReference type="NCBI Taxonomy" id="410659"/>
    <lineage>
        <taxon>unclassified sequences</taxon>
        <taxon>metagenomes</taxon>
        <taxon>ecological metagenomes</taxon>
    </lineage>
</organism>